<dbReference type="Gene3D" id="3.90.640.10">
    <property type="entry name" value="Actin, Chain A, domain 4"/>
    <property type="match status" value="1"/>
</dbReference>
<accession>A0A8H4N0M2</accession>
<dbReference type="OrthoDB" id="2394218at2759"/>
<gene>
    <name evidence="1" type="ORF">GTA08_BOTSDO07764</name>
</gene>
<evidence type="ECO:0000313" key="2">
    <source>
        <dbReference type="Proteomes" id="UP000572817"/>
    </source>
</evidence>
<sequence length="630" mass="72295">MSDASRTVMAYWKPDFVIAIDFGMTYTGVAYSKSPEWSMPITIQKWPGKLSTELVNNVRTAVAFSQDSGTSFAWGFQCEELQDQGLHTRDVRIEEFFKLHLDPDYHDIHDSAPSTQEAHNWFWNYMNQLYMFIQSWFAGKFPRWDQRNAEFIFSVPTTWKNPAMIAQIERILRDAGFGESPNQRVTISLTEAEAAAVYVANQHYNRDDVILVCDSGGGTTDINILKIASVGSRVELTPLSYVEGMAIGSALIDWKMSLIIQQRLELVKHRLQGQPQQLAEQMIRGRFETFKCDFGSEASNHEKYPLPIPGMEPGHDFRGSRIENSKMIIKKEELQQLFDEQIEKILKLIDGQLDRLRVTHPHEVVSYLIVSGGLGSSPYLRKHLRDRYQAGANGSYTYPNVEDLQILLAPEPQLAVCHGLVMNRVQEITSDNLVYTSRCCRASYGIVCREKYDPRRHIGEQVIVDPYDKKKWVDGQIHWVVKKGDPIAVRRGVRYPYRLKRALGTERAPWCTQIVMSPLPPDRLPHSLNNKEQGGTSISKVCVIESSLEHADMVRRNTRWYQWAREYWLAEFEMRILIGPADLRFQLWGRRGQRLDRGEGGVAVEWEVPERKAMGAGEGRAEEWAGMYRA</sequence>
<dbReference type="EMBL" id="WWBZ02000051">
    <property type="protein sequence ID" value="KAF4304525.1"/>
    <property type="molecule type" value="Genomic_DNA"/>
</dbReference>
<organism evidence="1 2">
    <name type="scientific">Botryosphaeria dothidea</name>
    <dbReference type="NCBI Taxonomy" id="55169"/>
    <lineage>
        <taxon>Eukaryota</taxon>
        <taxon>Fungi</taxon>
        <taxon>Dikarya</taxon>
        <taxon>Ascomycota</taxon>
        <taxon>Pezizomycotina</taxon>
        <taxon>Dothideomycetes</taxon>
        <taxon>Dothideomycetes incertae sedis</taxon>
        <taxon>Botryosphaeriales</taxon>
        <taxon>Botryosphaeriaceae</taxon>
        <taxon>Botryosphaeria</taxon>
    </lineage>
</organism>
<evidence type="ECO:0008006" key="3">
    <source>
        <dbReference type="Google" id="ProtNLM"/>
    </source>
</evidence>
<reference evidence="1" key="1">
    <citation type="submission" date="2020-04" db="EMBL/GenBank/DDBJ databases">
        <title>Genome Assembly and Annotation of Botryosphaeria dothidea sdau 11-99, a Latent Pathogen of Apple Fruit Ring Rot in China.</title>
        <authorList>
            <person name="Yu C."/>
            <person name="Diao Y."/>
            <person name="Lu Q."/>
            <person name="Zhao J."/>
            <person name="Cui S."/>
            <person name="Peng C."/>
            <person name="He B."/>
            <person name="Liu H."/>
        </authorList>
    </citation>
    <scope>NUCLEOTIDE SEQUENCE [LARGE SCALE GENOMIC DNA]</scope>
    <source>
        <strain evidence="1">Sdau11-99</strain>
    </source>
</reference>
<dbReference type="InterPro" id="IPR043129">
    <property type="entry name" value="ATPase_NBD"/>
</dbReference>
<evidence type="ECO:0000313" key="1">
    <source>
        <dbReference type="EMBL" id="KAF4304525.1"/>
    </source>
</evidence>
<dbReference type="AlphaFoldDB" id="A0A8H4N0M2"/>
<dbReference type="PANTHER" id="PTHR42749:SF1">
    <property type="entry name" value="CELL SHAPE-DETERMINING PROTEIN MREB"/>
    <property type="match status" value="1"/>
</dbReference>
<dbReference type="SUPFAM" id="SSF53067">
    <property type="entry name" value="Actin-like ATPase domain"/>
    <property type="match status" value="2"/>
</dbReference>
<dbReference type="PANTHER" id="PTHR42749">
    <property type="entry name" value="CELL SHAPE-DETERMINING PROTEIN MREB"/>
    <property type="match status" value="1"/>
</dbReference>
<dbReference type="Gene3D" id="3.30.420.40">
    <property type="match status" value="2"/>
</dbReference>
<proteinExistence type="predicted"/>
<dbReference type="CDD" id="cd10170">
    <property type="entry name" value="ASKHA_NBD_HSP70"/>
    <property type="match status" value="1"/>
</dbReference>
<comment type="caution">
    <text evidence="1">The sequence shown here is derived from an EMBL/GenBank/DDBJ whole genome shotgun (WGS) entry which is preliminary data.</text>
</comment>
<name>A0A8H4N0M2_9PEZI</name>
<dbReference type="Proteomes" id="UP000572817">
    <property type="component" value="Unassembled WGS sequence"/>
</dbReference>
<protein>
    <recommendedName>
        <fullName evidence="3">Hsp70 family chaperone protein</fullName>
    </recommendedName>
</protein>
<keyword evidence="2" id="KW-1185">Reference proteome</keyword>